<dbReference type="Pfam" id="PF08263">
    <property type="entry name" value="LRRNT_2"/>
    <property type="match status" value="1"/>
</dbReference>
<dbReference type="InterPro" id="IPR013210">
    <property type="entry name" value="LRR_N_plant-typ"/>
</dbReference>
<evidence type="ECO:0000256" key="1">
    <source>
        <dbReference type="ARBA" id="ARBA00004479"/>
    </source>
</evidence>
<keyword evidence="7" id="KW-0472">Membrane</keyword>
<protein>
    <recommendedName>
        <fullName evidence="10">Leucine-rich repeat-containing N-terminal plant-type domain-containing protein</fullName>
    </recommendedName>
</protein>
<evidence type="ECO:0000256" key="6">
    <source>
        <dbReference type="ARBA" id="ARBA00022989"/>
    </source>
</evidence>
<dbReference type="InterPro" id="IPR032675">
    <property type="entry name" value="LRR_dom_sf"/>
</dbReference>
<dbReference type="Gene3D" id="3.80.10.10">
    <property type="entry name" value="Ribonuclease Inhibitor"/>
    <property type="match status" value="1"/>
</dbReference>
<keyword evidence="3" id="KW-0812">Transmembrane</keyword>
<evidence type="ECO:0000256" key="3">
    <source>
        <dbReference type="ARBA" id="ARBA00022692"/>
    </source>
</evidence>
<evidence type="ECO:0000313" key="12">
    <source>
        <dbReference type="Proteomes" id="UP001187192"/>
    </source>
</evidence>
<evidence type="ECO:0000256" key="9">
    <source>
        <dbReference type="ARBA" id="ARBA00023180"/>
    </source>
</evidence>
<keyword evidence="12" id="KW-1185">Reference proteome</keyword>
<dbReference type="PANTHER" id="PTHR48063">
    <property type="entry name" value="LRR RECEPTOR-LIKE KINASE"/>
    <property type="match status" value="1"/>
</dbReference>
<feature type="domain" description="Leucine-rich repeat-containing N-terminal plant-type" evidence="10">
    <location>
        <begin position="16"/>
        <end position="55"/>
    </location>
</feature>
<dbReference type="EMBL" id="BTGU01000043">
    <property type="protein sequence ID" value="GMN52790.1"/>
    <property type="molecule type" value="Genomic_DNA"/>
</dbReference>
<keyword evidence="2" id="KW-0433">Leucine-rich repeat</keyword>
<reference evidence="11" key="1">
    <citation type="submission" date="2023-07" db="EMBL/GenBank/DDBJ databases">
        <title>draft genome sequence of fig (Ficus carica).</title>
        <authorList>
            <person name="Takahashi T."/>
            <person name="Nishimura K."/>
        </authorList>
    </citation>
    <scope>NUCLEOTIDE SEQUENCE</scope>
</reference>
<dbReference type="InterPro" id="IPR046956">
    <property type="entry name" value="RLP23-like"/>
</dbReference>
<keyword evidence="5" id="KW-0677">Repeat</keyword>
<evidence type="ECO:0000256" key="8">
    <source>
        <dbReference type="ARBA" id="ARBA00023170"/>
    </source>
</evidence>
<dbReference type="SUPFAM" id="SSF52058">
    <property type="entry name" value="L domain-like"/>
    <property type="match status" value="1"/>
</dbReference>
<dbReference type="GO" id="GO:0016020">
    <property type="term" value="C:membrane"/>
    <property type="evidence" value="ECO:0007669"/>
    <property type="project" value="UniProtKB-SubCell"/>
</dbReference>
<evidence type="ECO:0000256" key="2">
    <source>
        <dbReference type="ARBA" id="ARBA00022614"/>
    </source>
</evidence>
<dbReference type="Proteomes" id="UP001187192">
    <property type="component" value="Unassembled WGS sequence"/>
</dbReference>
<comment type="caution">
    <text evidence="11">The sequence shown here is derived from an EMBL/GenBank/DDBJ whole genome shotgun (WGS) entry which is preliminary data.</text>
</comment>
<keyword evidence="9" id="KW-0325">Glycoprotein</keyword>
<keyword evidence="6" id="KW-1133">Transmembrane helix</keyword>
<evidence type="ECO:0000256" key="5">
    <source>
        <dbReference type="ARBA" id="ARBA00022737"/>
    </source>
</evidence>
<organism evidence="11 12">
    <name type="scientific">Ficus carica</name>
    <name type="common">Common fig</name>
    <dbReference type="NCBI Taxonomy" id="3494"/>
    <lineage>
        <taxon>Eukaryota</taxon>
        <taxon>Viridiplantae</taxon>
        <taxon>Streptophyta</taxon>
        <taxon>Embryophyta</taxon>
        <taxon>Tracheophyta</taxon>
        <taxon>Spermatophyta</taxon>
        <taxon>Magnoliopsida</taxon>
        <taxon>eudicotyledons</taxon>
        <taxon>Gunneridae</taxon>
        <taxon>Pentapetalae</taxon>
        <taxon>rosids</taxon>
        <taxon>fabids</taxon>
        <taxon>Rosales</taxon>
        <taxon>Moraceae</taxon>
        <taxon>Ficeae</taxon>
        <taxon>Ficus</taxon>
    </lineage>
</organism>
<keyword evidence="4" id="KW-0732">Signal</keyword>
<dbReference type="PANTHER" id="PTHR48063:SF112">
    <property type="entry name" value="RECEPTOR LIKE PROTEIN 30-LIKE"/>
    <property type="match status" value="1"/>
</dbReference>
<evidence type="ECO:0000313" key="11">
    <source>
        <dbReference type="EMBL" id="GMN52790.1"/>
    </source>
</evidence>
<sequence length="165" mass="19190">MDHQQESPKIRCLEVERQALLNIKEALHEINEGFLSSWGNEEEKRDCCKWYGIRCANSSDHVTVLDLAPSNSPNYDEDEPWRMFLHGTISPSLRELKHLTIWRMFLHGTISPLLRELKHLTIWRMFLHGTLSPSLRELKHLTYLDLSLINFTGHGIPSFIGTLTK</sequence>
<dbReference type="AlphaFoldDB" id="A0AA88AIE2"/>
<evidence type="ECO:0000256" key="7">
    <source>
        <dbReference type="ARBA" id="ARBA00023136"/>
    </source>
</evidence>
<evidence type="ECO:0000256" key="4">
    <source>
        <dbReference type="ARBA" id="ARBA00022729"/>
    </source>
</evidence>
<accession>A0AA88AIE2</accession>
<comment type="subcellular location">
    <subcellularLocation>
        <location evidence="1">Membrane</location>
        <topology evidence="1">Single-pass type I membrane protein</topology>
    </subcellularLocation>
</comment>
<keyword evidence="8" id="KW-0675">Receptor</keyword>
<proteinExistence type="predicted"/>
<evidence type="ECO:0000259" key="10">
    <source>
        <dbReference type="Pfam" id="PF08263"/>
    </source>
</evidence>
<gene>
    <name evidence="11" type="ORF">TIFTF001_021938</name>
</gene>
<name>A0AA88AIE2_FICCA</name>